<dbReference type="PANTHER" id="PTHR30153">
    <property type="entry name" value="REPLICATIVE DNA HELICASE DNAB"/>
    <property type="match status" value="1"/>
</dbReference>
<dbReference type="GO" id="GO:0005829">
    <property type="term" value="C:cytosol"/>
    <property type="evidence" value="ECO:0007669"/>
    <property type="project" value="TreeGrafter"/>
</dbReference>
<gene>
    <name evidence="5" type="ORF">B8X00_13915</name>
</gene>
<evidence type="ECO:0000313" key="6">
    <source>
        <dbReference type="Proteomes" id="UP000216151"/>
    </source>
</evidence>
<dbReference type="GO" id="GO:1990077">
    <property type="term" value="C:primosome complex"/>
    <property type="evidence" value="ECO:0007669"/>
    <property type="project" value="UniProtKB-KW"/>
</dbReference>
<keyword evidence="3" id="KW-0238">DNA-binding</keyword>
<dbReference type="GO" id="GO:0003677">
    <property type="term" value="F:DNA binding"/>
    <property type="evidence" value="ECO:0007669"/>
    <property type="project" value="UniProtKB-KW"/>
</dbReference>
<organism evidence="5 6">
    <name type="scientific">Acetobacter fabarum</name>
    <dbReference type="NCBI Taxonomy" id="483199"/>
    <lineage>
        <taxon>Bacteria</taxon>
        <taxon>Pseudomonadati</taxon>
        <taxon>Pseudomonadota</taxon>
        <taxon>Alphaproteobacteria</taxon>
        <taxon>Acetobacterales</taxon>
        <taxon>Acetobacteraceae</taxon>
        <taxon>Acetobacter</taxon>
    </lineage>
</organism>
<name>A0A269XNB9_9PROT</name>
<dbReference type="Gene3D" id="1.10.860.10">
    <property type="entry name" value="DNAb Helicase, Chain A"/>
    <property type="match status" value="1"/>
</dbReference>
<dbReference type="OrthoDB" id="9773982at2"/>
<dbReference type="GO" id="GO:0003678">
    <property type="term" value="F:DNA helicase activity"/>
    <property type="evidence" value="ECO:0007669"/>
    <property type="project" value="InterPro"/>
</dbReference>
<evidence type="ECO:0000256" key="3">
    <source>
        <dbReference type="ARBA" id="ARBA00023125"/>
    </source>
</evidence>
<keyword evidence="6" id="KW-1185">Reference proteome</keyword>
<evidence type="ECO:0000259" key="4">
    <source>
        <dbReference type="Pfam" id="PF00772"/>
    </source>
</evidence>
<dbReference type="Proteomes" id="UP000216151">
    <property type="component" value="Unassembled WGS sequence"/>
</dbReference>
<dbReference type="Pfam" id="PF00772">
    <property type="entry name" value="DnaB"/>
    <property type="match status" value="1"/>
</dbReference>
<keyword evidence="1" id="KW-0639">Primosome</keyword>
<reference evidence="5 6" key="1">
    <citation type="submission" date="2017-04" db="EMBL/GenBank/DDBJ databases">
        <title>Kefir bacterial isolates.</title>
        <authorList>
            <person name="Kim Y."/>
            <person name="Blasche S."/>
            <person name="Patil K.R."/>
        </authorList>
    </citation>
    <scope>NUCLEOTIDE SEQUENCE [LARGE SCALE GENOMIC DNA]</scope>
    <source>
        <strain evidence="5 6">KR</strain>
    </source>
</reference>
<dbReference type="EMBL" id="NCXK01000072">
    <property type="protein sequence ID" value="PAK74867.1"/>
    <property type="molecule type" value="Genomic_DNA"/>
</dbReference>
<evidence type="ECO:0000256" key="1">
    <source>
        <dbReference type="ARBA" id="ARBA00022515"/>
    </source>
</evidence>
<proteinExistence type="predicted"/>
<feature type="domain" description="DNA helicase DnaB-like N-terminal" evidence="4">
    <location>
        <begin position="8"/>
        <end position="90"/>
    </location>
</feature>
<dbReference type="InterPro" id="IPR036185">
    <property type="entry name" value="DNA_heli_DnaB-like_N_sf"/>
</dbReference>
<evidence type="ECO:0000256" key="2">
    <source>
        <dbReference type="ARBA" id="ARBA00022705"/>
    </source>
</evidence>
<keyword evidence="2" id="KW-0235">DNA replication</keyword>
<dbReference type="PANTHER" id="PTHR30153:SF2">
    <property type="entry name" value="REPLICATIVE DNA HELICASE"/>
    <property type="match status" value="1"/>
</dbReference>
<dbReference type="InterPro" id="IPR016136">
    <property type="entry name" value="DNA_helicase_N/primase_C"/>
</dbReference>
<protein>
    <recommendedName>
        <fullName evidence="4">DNA helicase DnaB-like N-terminal domain-containing protein</fullName>
    </recommendedName>
</protein>
<evidence type="ECO:0000313" key="5">
    <source>
        <dbReference type="EMBL" id="PAK74867.1"/>
    </source>
</evidence>
<dbReference type="InterPro" id="IPR007693">
    <property type="entry name" value="DNA_helicase_DnaB-like_N"/>
</dbReference>
<comment type="caution">
    <text evidence="5">The sequence shown here is derived from an EMBL/GenBank/DDBJ whole genome shotgun (WGS) entry which is preliminary data.</text>
</comment>
<dbReference type="AlphaFoldDB" id="A0A269XNB9"/>
<dbReference type="GO" id="GO:0006269">
    <property type="term" value="P:DNA replication, synthesis of primer"/>
    <property type="evidence" value="ECO:0007669"/>
    <property type="project" value="UniProtKB-KW"/>
</dbReference>
<dbReference type="RefSeq" id="WP_095350617.1">
    <property type="nucleotide sequence ID" value="NZ_NCXK01000072.1"/>
</dbReference>
<dbReference type="SUPFAM" id="SSF48024">
    <property type="entry name" value="N-terminal domain of DnaB helicase"/>
    <property type="match status" value="1"/>
</dbReference>
<accession>A0A269XNB9</accession>
<dbReference type="GO" id="GO:0005524">
    <property type="term" value="F:ATP binding"/>
    <property type="evidence" value="ECO:0007669"/>
    <property type="project" value="InterPro"/>
</dbReference>
<sequence>MSDSGPNRVEQAILGALLMDNRRYPVIEQIITPDHFASRPHRKLYEMIAQCIENGRLADPVTLWRELTSTGILDEYGGPKYMAELIKALPACTPS</sequence>